<comment type="similarity">
    <text evidence="2 7">Belongs to the CTL (choline transporter-like) family.</text>
</comment>
<keyword evidence="3 7" id="KW-0812">Transmembrane</keyword>
<dbReference type="PANTHER" id="PTHR12385:SF14">
    <property type="entry name" value="CHOLINE TRANSPORTER-LIKE 2"/>
    <property type="match status" value="1"/>
</dbReference>
<dbReference type="InterPro" id="IPR007603">
    <property type="entry name" value="Choline_transptr-like"/>
</dbReference>
<feature type="transmembrane region" description="Helical" evidence="7">
    <location>
        <begin position="582"/>
        <end position="603"/>
    </location>
</feature>
<feature type="transmembrane region" description="Helical" evidence="7">
    <location>
        <begin position="250"/>
        <end position="276"/>
    </location>
</feature>
<organism evidence="8">
    <name type="scientific">Heterosigma akashiwo</name>
    <name type="common">Chromophytic alga</name>
    <name type="synonym">Heterosigma carterae</name>
    <dbReference type="NCBI Taxonomy" id="2829"/>
    <lineage>
        <taxon>Eukaryota</taxon>
        <taxon>Sar</taxon>
        <taxon>Stramenopiles</taxon>
        <taxon>Ochrophyta</taxon>
        <taxon>Raphidophyceae</taxon>
        <taxon>Chattonellales</taxon>
        <taxon>Chattonellaceae</taxon>
        <taxon>Heterosigma</taxon>
    </lineage>
</organism>
<comment type="subcellular location">
    <subcellularLocation>
        <location evidence="7">Cell membrane</location>
        <topology evidence="7">Multi-pass membrane protein</topology>
    </subcellularLocation>
    <subcellularLocation>
        <location evidence="1">Membrane</location>
        <topology evidence="1">Multi-pass membrane protein</topology>
    </subcellularLocation>
</comment>
<evidence type="ECO:0000256" key="2">
    <source>
        <dbReference type="ARBA" id="ARBA00007168"/>
    </source>
</evidence>
<evidence type="ECO:0000313" key="8">
    <source>
        <dbReference type="EMBL" id="CAE0642055.1"/>
    </source>
</evidence>
<evidence type="ECO:0000256" key="5">
    <source>
        <dbReference type="ARBA" id="ARBA00023136"/>
    </source>
</evidence>
<dbReference type="GO" id="GO:0005886">
    <property type="term" value="C:plasma membrane"/>
    <property type="evidence" value="ECO:0007669"/>
    <property type="project" value="UniProtKB-SubCell"/>
</dbReference>
<name>A0A7S3Y650_HETAK</name>
<evidence type="ECO:0000256" key="1">
    <source>
        <dbReference type="ARBA" id="ARBA00004141"/>
    </source>
</evidence>
<evidence type="ECO:0000256" key="7">
    <source>
        <dbReference type="RuleBase" id="RU368066"/>
    </source>
</evidence>
<dbReference type="Pfam" id="PF04515">
    <property type="entry name" value="Choline_transpo"/>
    <property type="match status" value="1"/>
</dbReference>
<feature type="transmembrane region" description="Helical" evidence="7">
    <location>
        <begin position="223"/>
        <end position="243"/>
    </location>
</feature>
<accession>A0A7S3Y650</accession>
<evidence type="ECO:0000256" key="6">
    <source>
        <dbReference type="ARBA" id="ARBA00023180"/>
    </source>
</evidence>
<dbReference type="EMBL" id="HBIU01046572">
    <property type="protein sequence ID" value="CAE0642055.1"/>
    <property type="molecule type" value="Transcribed_RNA"/>
</dbReference>
<feature type="transmembrane region" description="Helical" evidence="7">
    <location>
        <begin position="36"/>
        <end position="61"/>
    </location>
</feature>
<evidence type="ECO:0000256" key="4">
    <source>
        <dbReference type="ARBA" id="ARBA00022989"/>
    </source>
</evidence>
<proteinExistence type="inferred from homology"/>
<feature type="transmembrane region" description="Helical" evidence="7">
    <location>
        <begin position="512"/>
        <end position="533"/>
    </location>
</feature>
<sequence>MVYELNDKDRNDPANKKLEGGADFPGPCEKRKCTDILFLLLLIACWVAMTFLGFVVCGVIPNDNLEPGNPQRLINGIDYNGHICGVDSAVSDKSKIYYLPSVSTNSYGAIGVCVDSCPSERDLTQFVCNYTIDSTFDSSDALEMAQAWRYVLQGQCMYHEATTDIFNYCVYDAALSAASAAIDQVVASALNVSADNVTGLSYETDSDSSWFDNFTADLMTAKYVILGFGVGVAMVVGFIYLFFLRIPGVLFMLTWGIIGAITLVLLLAAVLCYTTATSWASESPQIHSDTEAKGLLYFSYALFVVFGLWLLLILVLRKRIQLALRITKQASRAVAAMKLLMVWPVIQTLGVLVFLIPWTIYALYLASSGEVTVDSTGTIKTFTYDDNIRYAGLYLLFCWFWTSQFIIAMGQVVVAMAISFWYFTLDRSKIGNGTVLKAIRQSMWYHMGTAAFGSLIIAIIKTIRAIIAYLQKKAKKSGNKILQAVLCCIQCCMWCLEKCMKFLNKNAYIQTAIFGKSFCSAAKAAFFLIARNILRIAAVSMVGDFVLLLGKILIPVGTTFLAYLVLAYAYSDSLHGLYTPCVFVFLLAYFVALMFVEVFGMAISTCLQCFVADEEMGGHFTNQDLGKAISETNEEAKRSKGVGAVVVPAAANDGGGENLP</sequence>
<feature type="transmembrane region" description="Helical" evidence="7">
    <location>
        <begin position="296"/>
        <end position="316"/>
    </location>
</feature>
<keyword evidence="5 7" id="KW-0472">Membrane</keyword>
<protein>
    <recommendedName>
        <fullName evidence="7">Choline transporter-like protein</fullName>
    </recommendedName>
</protein>
<keyword evidence="6" id="KW-0325">Glycoprotein</keyword>
<gene>
    <name evidence="8" type="ORF">HAKA00212_LOCUS20911</name>
</gene>
<reference evidence="8" key="1">
    <citation type="submission" date="2021-01" db="EMBL/GenBank/DDBJ databases">
        <authorList>
            <person name="Corre E."/>
            <person name="Pelletier E."/>
            <person name="Niang G."/>
            <person name="Scheremetjew M."/>
            <person name="Finn R."/>
            <person name="Kale V."/>
            <person name="Holt S."/>
            <person name="Cochrane G."/>
            <person name="Meng A."/>
            <person name="Brown T."/>
            <person name="Cohen L."/>
        </authorList>
    </citation>
    <scope>NUCLEOTIDE SEQUENCE</scope>
    <source>
        <strain evidence="8">CCMP3107</strain>
    </source>
</reference>
<feature type="transmembrane region" description="Helical" evidence="7">
    <location>
        <begin position="545"/>
        <end position="570"/>
    </location>
</feature>
<keyword evidence="4 7" id="KW-1133">Transmembrane helix</keyword>
<dbReference type="GO" id="GO:0022857">
    <property type="term" value="F:transmembrane transporter activity"/>
    <property type="evidence" value="ECO:0007669"/>
    <property type="project" value="UniProtKB-UniRule"/>
</dbReference>
<evidence type="ECO:0000256" key="3">
    <source>
        <dbReference type="ARBA" id="ARBA00022692"/>
    </source>
</evidence>
<dbReference type="PANTHER" id="PTHR12385">
    <property type="entry name" value="CHOLINE TRANSPORTER-LIKE (SLC FAMILY 44)"/>
    <property type="match status" value="1"/>
</dbReference>
<feature type="transmembrane region" description="Helical" evidence="7">
    <location>
        <begin position="444"/>
        <end position="469"/>
    </location>
</feature>
<comment type="function">
    <text evidence="7">Choline transporter.</text>
</comment>
<feature type="transmembrane region" description="Helical" evidence="7">
    <location>
        <begin position="393"/>
        <end position="423"/>
    </location>
</feature>
<feature type="transmembrane region" description="Helical" evidence="7">
    <location>
        <begin position="337"/>
        <end position="364"/>
    </location>
</feature>
<dbReference type="AlphaFoldDB" id="A0A7S3Y650"/>